<comment type="caution">
    <text evidence="11">The sequence shown here is derived from an EMBL/GenBank/DDBJ whole genome shotgun (WGS) entry which is preliminary data.</text>
</comment>
<evidence type="ECO:0000256" key="3">
    <source>
        <dbReference type="ARBA" id="ARBA00012663"/>
    </source>
</evidence>
<dbReference type="CDD" id="cd06563">
    <property type="entry name" value="GH20_chitobiase-like"/>
    <property type="match status" value="1"/>
</dbReference>
<evidence type="ECO:0000313" key="11">
    <source>
        <dbReference type="EMBL" id="PWK77458.1"/>
    </source>
</evidence>
<keyword evidence="5" id="KW-0326">Glycosidase</keyword>
<evidence type="ECO:0000256" key="5">
    <source>
        <dbReference type="ARBA" id="ARBA00023295"/>
    </source>
</evidence>
<feature type="domain" description="Beta-hexosaminidase bacterial type N-terminal" evidence="10">
    <location>
        <begin position="21"/>
        <end position="145"/>
    </location>
</feature>
<dbReference type="SUPFAM" id="SSF55545">
    <property type="entry name" value="beta-N-acetylhexosaminidase-like domain"/>
    <property type="match status" value="1"/>
</dbReference>
<feature type="compositionally biased region" description="Basic residues" evidence="7">
    <location>
        <begin position="590"/>
        <end position="600"/>
    </location>
</feature>
<dbReference type="RefSeq" id="WP_109608799.1">
    <property type="nucleotide sequence ID" value="NZ_QGHA01000005.1"/>
</dbReference>
<dbReference type="Pfam" id="PF00728">
    <property type="entry name" value="Glyco_hydro_20"/>
    <property type="match status" value="1"/>
</dbReference>
<keyword evidence="4" id="KW-0378">Hydrolase</keyword>
<dbReference type="Proteomes" id="UP000245678">
    <property type="component" value="Unassembled WGS sequence"/>
</dbReference>
<dbReference type="SUPFAM" id="SSF51445">
    <property type="entry name" value="(Trans)glycosidases"/>
    <property type="match status" value="1"/>
</dbReference>
<evidence type="ECO:0000256" key="1">
    <source>
        <dbReference type="ARBA" id="ARBA00001231"/>
    </source>
</evidence>
<feature type="signal peptide" evidence="8">
    <location>
        <begin position="1"/>
        <end position="18"/>
    </location>
</feature>
<dbReference type="GO" id="GO:0016020">
    <property type="term" value="C:membrane"/>
    <property type="evidence" value="ECO:0007669"/>
    <property type="project" value="TreeGrafter"/>
</dbReference>
<dbReference type="EC" id="3.2.1.52" evidence="3"/>
<dbReference type="AlphaFoldDB" id="A0A316HAG9"/>
<dbReference type="GO" id="GO:0030203">
    <property type="term" value="P:glycosaminoglycan metabolic process"/>
    <property type="evidence" value="ECO:0007669"/>
    <property type="project" value="TreeGrafter"/>
</dbReference>
<feature type="compositionally biased region" description="Basic residues" evidence="7">
    <location>
        <begin position="546"/>
        <end position="566"/>
    </location>
</feature>
<protein>
    <recommendedName>
        <fullName evidence="3">beta-N-acetylhexosaminidase</fullName>
        <ecNumber evidence="3">3.2.1.52</ecNumber>
    </recommendedName>
</protein>
<evidence type="ECO:0000259" key="10">
    <source>
        <dbReference type="Pfam" id="PF02838"/>
    </source>
</evidence>
<dbReference type="Gene3D" id="3.30.379.10">
    <property type="entry name" value="Chitobiase/beta-hexosaminidase domain 2-like"/>
    <property type="match status" value="1"/>
</dbReference>
<name>A0A316HAG9_9SPHI</name>
<dbReference type="InterPro" id="IPR029018">
    <property type="entry name" value="Hex-like_dom2"/>
</dbReference>
<gene>
    <name evidence="11" type="ORF">LX99_03271</name>
</gene>
<sequence>MKIKFVLVFILFCGSLKAQNINIIPQPKLVAAGTGQFSFNNRCTVGVNDASLLPVARYFQKQVNQSTGLTLNVDNKDAGSLIHFLLTNGDPTPGAYSLKISPEEITVSASNRDGVFYGAMSLLQLLRDQPRGETISLQALAITDAPRYQWRGLMLDESRHFFGMEKVKQILDWMAYYKLNKFHWHLTDAQGWRLEIKKYPKLTLIGGRGNHTDPNADPQYYTQAQVKEIVAYAAERSIAVIPEIDMPGHATAANRAYPQFSGGSVEGYEDFTFNPAIDSTYQFLGDIIKETTALFPSKMMHLGGDEVALGVKAWSLNPSIAAFMQKNNFADVGELERYFFKRVADTALATGSKVLAWDEATGTNLPADKTIIFWWRQNLPGQLHLAIQKGYQVVLCPRLPMYFDFVQDADHLSGRRWKGVYNTVGSVYCFPEKSMQNNEDLQSKQIIGVQANIWTEMIASEKRLDFMLFPRIAGLAEAGWTAPELKDEEAFDNRLKASIKIYDAANIYYFNPFDKFFHDEAIDFGPKIRRMPKPESVDYSDEDRPRRRRHGRSSKKSHSSSKHSSSKHSSSNHSSSKRSSSSKKSSSSGKSHKLPHKKKK</sequence>
<dbReference type="InterPro" id="IPR015882">
    <property type="entry name" value="HEX_bac_N"/>
</dbReference>
<dbReference type="InterPro" id="IPR015883">
    <property type="entry name" value="Glyco_hydro_20_cat"/>
</dbReference>
<comment type="similarity">
    <text evidence="2">Belongs to the glycosyl hydrolase 20 family.</text>
</comment>
<feature type="compositionally biased region" description="Low complexity" evidence="7">
    <location>
        <begin position="567"/>
        <end position="589"/>
    </location>
</feature>
<evidence type="ECO:0000256" key="4">
    <source>
        <dbReference type="ARBA" id="ARBA00022801"/>
    </source>
</evidence>
<dbReference type="PANTHER" id="PTHR22600:SF57">
    <property type="entry name" value="BETA-N-ACETYLHEXOSAMINIDASE"/>
    <property type="match status" value="1"/>
</dbReference>
<evidence type="ECO:0000256" key="2">
    <source>
        <dbReference type="ARBA" id="ARBA00006285"/>
    </source>
</evidence>
<evidence type="ECO:0000256" key="8">
    <source>
        <dbReference type="SAM" id="SignalP"/>
    </source>
</evidence>
<evidence type="ECO:0000313" key="12">
    <source>
        <dbReference type="Proteomes" id="UP000245678"/>
    </source>
</evidence>
<dbReference type="InterPro" id="IPR025705">
    <property type="entry name" value="Beta_hexosaminidase_sua/sub"/>
</dbReference>
<dbReference type="InterPro" id="IPR017853">
    <property type="entry name" value="GH"/>
</dbReference>
<comment type="catalytic activity">
    <reaction evidence="1">
        <text>Hydrolysis of terminal non-reducing N-acetyl-D-hexosamine residues in N-acetyl-beta-D-hexosaminides.</text>
        <dbReference type="EC" id="3.2.1.52"/>
    </reaction>
</comment>
<dbReference type="GO" id="GO:0004563">
    <property type="term" value="F:beta-N-acetylhexosaminidase activity"/>
    <property type="evidence" value="ECO:0007669"/>
    <property type="project" value="UniProtKB-EC"/>
</dbReference>
<evidence type="ECO:0000259" key="9">
    <source>
        <dbReference type="Pfam" id="PF00728"/>
    </source>
</evidence>
<accession>A0A316HAG9</accession>
<dbReference type="EMBL" id="QGHA01000005">
    <property type="protein sequence ID" value="PWK77458.1"/>
    <property type="molecule type" value="Genomic_DNA"/>
</dbReference>
<dbReference type="PRINTS" id="PR00738">
    <property type="entry name" value="GLHYDRLASE20"/>
</dbReference>
<proteinExistence type="inferred from homology"/>
<dbReference type="Gene3D" id="3.20.20.80">
    <property type="entry name" value="Glycosidases"/>
    <property type="match status" value="1"/>
</dbReference>
<evidence type="ECO:0000256" key="7">
    <source>
        <dbReference type="SAM" id="MobiDB-lite"/>
    </source>
</evidence>
<organism evidence="11 12">
    <name type="scientific">Mucilaginibacter oryzae</name>
    <dbReference type="NCBI Taxonomy" id="468058"/>
    <lineage>
        <taxon>Bacteria</taxon>
        <taxon>Pseudomonadati</taxon>
        <taxon>Bacteroidota</taxon>
        <taxon>Sphingobacteriia</taxon>
        <taxon>Sphingobacteriales</taxon>
        <taxon>Sphingobacteriaceae</taxon>
        <taxon>Mucilaginibacter</taxon>
    </lineage>
</organism>
<feature type="active site" description="Proton donor" evidence="6">
    <location>
        <position position="306"/>
    </location>
</feature>
<dbReference type="GO" id="GO:0005975">
    <property type="term" value="P:carbohydrate metabolic process"/>
    <property type="evidence" value="ECO:0007669"/>
    <property type="project" value="InterPro"/>
</dbReference>
<dbReference type="Pfam" id="PF02838">
    <property type="entry name" value="Glyco_hydro_20b"/>
    <property type="match status" value="1"/>
</dbReference>
<dbReference type="PANTHER" id="PTHR22600">
    <property type="entry name" value="BETA-HEXOSAMINIDASE"/>
    <property type="match status" value="1"/>
</dbReference>
<evidence type="ECO:0000256" key="6">
    <source>
        <dbReference type="PIRSR" id="PIRSR625705-1"/>
    </source>
</evidence>
<keyword evidence="8" id="KW-0732">Signal</keyword>
<keyword evidence="12" id="KW-1185">Reference proteome</keyword>
<reference evidence="11 12" key="1">
    <citation type="submission" date="2018-05" db="EMBL/GenBank/DDBJ databases">
        <title>Genomic Encyclopedia of Archaeal and Bacterial Type Strains, Phase II (KMG-II): from individual species to whole genera.</title>
        <authorList>
            <person name="Goeker M."/>
        </authorList>
    </citation>
    <scope>NUCLEOTIDE SEQUENCE [LARGE SCALE GENOMIC DNA]</scope>
    <source>
        <strain evidence="11 12">DSM 19975</strain>
    </source>
</reference>
<feature type="chain" id="PRO_5016439842" description="beta-N-acetylhexosaminidase" evidence="8">
    <location>
        <begin position="19"/>
        <end position="600"/>
    </location>
</feature>
<feature type="domain" description="Glycoside hydrolase family 20 catalytic" evidence="9">
    <location>
        <begin position="148"/>
        <end position="482"/>
    </location>
</feature>
<feature type="region of interest" description="Disordered" evidence="7">
    <location>
        <begin position="528"/>
        <end position="600"/>
    </location>
</feature>